<proteinExistence type="predicted"/>
<comment type="caution">
    <text evidence="3">The sequence shown here is derived from an EMBL/GenBank/DDBJ whole genome shotgun (WGS) entry which is preliminary data.</text>
</comment>
<keyword evidence="2" id="KW-0812">Transmembrane</keyword>
<reference evidence="3 4" key="1">
    <citation type="submission" date="2024-04" db="EMBL/GenBank/DDBJ databases">
        <authorList>
            <person name="Rising A."/>
            <person name="Reimegard J."/>
            <person name="Sonavane S."/>
            <person name="Akerstrom W."/>
            <person name="Nylinder S."/>
            <person name="Hedman E."/>
            <person name="Kallberg Y."/>
        </authorList>
    </citation>
    <scope>NUCLEOTIDE SEQUENCE [LARGE SCALE GENOMIC DNA]</scope>
</reference>
<evidence type="ECO:0000256" key="2">
    <source>
        <dbReference type="SAM" id="Phobius"/>
    </source>
</evidence>
<dbReference type="Proteomes" id="UP001497382">
    <property type="component" value="Unassembled WGS sequence"/>
</dbReference>
<gene>
    <name evidence="3" type="ORF">LARSCL_LOCUS13227</name>
</gene>
<dbReference type="AlphaFoldDB" id="A0AAV2AKT5"/>
<organism evidence="3 4">
    <name type="scientific">Larinioides sclopetarius</name>
    <dbReference type="NCBI Taxonomy" id="280406"/>
    <lineage>
        <taxon>Eukaryota</taxon>
        <taxon>Metazoa</taxon>
        <taxon>Ecdysozoa</taxon>
        <taxon>Arthropoda</taxon>
        <taxon>Chelicerata</taxon>
        <taxon>Arachnida</taxon>
        <taxon>Araneae</taxon>
        <taxon>Araneomorphae</taxon>
        <taxon>Entelegynae</taxon>
        <taxon>Araneoidea</taxon>
        <taxon>Araneidae</taxon>
        <taxon>Larinioides</taxon>
    </lineage>
</organism>
<accession>A0AAV2AKT5</accession>
<evidence type="ECO:0000313" key="3">
    <source>
        <dbReference type="EMBL" id="CAL1284574.1"/>
    </source>
</evidence>
<feature type="region of interest" description="Disordered" evidence="1">
    <location>
        <begin position="1"/>
        <end position="27"/>
    </location>
</feature>
<feature type="transmembrane region" description="Helical" evidence="2">
    <location>
        <begin position="46"/>
        <end position="72"/>
    </location>
</feature>
<protein>
    <submittedName>
        <fullName evidence="3">Uncharacterized protein</fullName>
    </submittedName>
</protein>
<keyword evidence="2" id="KW-0472">Membrane</keyword>
<sequence length="122" mass="13913">MADNENPEAENPQNRQTPRNRPRVIPPDVVPDIQEPDVVPRLRDRFWSWTTCVIIFGVFIVIVILVTIWWLVNGHYFESSPTDVFNATIPDKHGEGGIHHRLIDSAVEANLTTISTLNFTLL</sequence>
<evidence type="ECO:0000313" key="4">
    <source>
        <dbReference type="Proteomes" id="UP001497382"/>
    </source>
</evidence>
<name>A0AAV2AKT5_9ARAC</name>
<keyword evidence="4" id="KW-1185">Reference proteome</keyword>
<keyword evidence="2" id="KW-1133">Transmembrane helix</keyword>
<dbReference type="EMBL" id="CAXIEN010000181">
    <property type="protein sequence ID" value="CAL1284574.1"/>
    <property type="molecule type" value="Genomic_DNA"/>
</dbReference>
<evidence type="ECO:0000256" key="1">
    <source>
        <dbReference type="SAM" id="MobiDB-lite"/>
    </source>
</evidence>